<name>A0A087UH75_STEMI</name>
<dbReference type="EMBL" id="KK119784">
    <property type="protein sequence ID" value="KFM76714.1"/>
    <property type="molecule type" value="Genomic_DNA"/>
</dbReference>
<gene>
    <name evidence="1" type="ORF">X975_25656</name>
</gene>
<evidence type="ECO:0000313" key="1">
    <source>
        <dbReference type="EMBL" id="KFM76714.1"/>
    </source>
</evidence>
<reference evidence="1 2" key="1">
    <citation type="submission" date="2013-11" db="EMBL/GenBank/DDBJ databases">
        <title>Genome sequencing of Stegodyphus mimosarum.</title>
        <authorList>
            <person name="Bechsgaard J."/>
        </authorList>
    </citation>
    <scope>NUCLEOTIDE SEQUENCE [LARGE SCALE GENOMIC DNA]</scope>
</reference>
<proteinExistence type="predicted"/>
<dbReference type="Proteomes" id="UP000054359">
    <property type="component" value="Unassembled WGS sequence"/>
</dbReference>
<dbReference type="AlphaFoldDB" id="A0A087UH75"/>
<evidence type="ECO:0000313" key="2">
    <source>
        <dbReference type="Proteomes" id="UP000054359"/>
    </source>
</evidence>
<keyword evidence="2" id="KW-1185">Reference proteome</keyword>
<feature type="non-terminal residue" evidence="1">
    <location>
        <position position="95"/>
    </location>
</feature>
<sequence>MHFLVVTDPTTTCGEATEVTAKFKYKRRVAVKDYTIKLYLRWPEYSNLSIKFKCREQITKADQITNYQCWRNYVTWPRGGTNMFSHNLKCHLNTL</sequence>
<accession>A0A087UH75</accession>
<organism evidence="1 2">
    <name type="scientific">Stegodyphus mimosarum</name>
    <name type="common">African social velvet spider</name>
    <dbReference type="NCBI Taxonomy" id="407821"/>
    <lineage>
        <taxon>Eukaryota</taxon>
        <taxon>Metazoa</taxon>
        <taxon>Ecdysozoa</taxon>
        <taxon>Arthropoda</taxon>
        <taxon>Chelicerata</taxon>
        <taxon>Arachnida</taxon>
        <taxon>Araneae</taxon>
        <taxon>Araneomorphae</taxon>
        <taxon>Entelegynae</taxon>
        <taxon>Eresoidea</taxon>
        <taxon>Eresidae</taxon>
        <taxon>Stegodyphus</taxon>
    </lineage>
</organism>
<protein>
    <submittedName>
        <fullName evidence="1">Uncharacterized protein</fullName>
    </submittedName>
</protein>